<comment type="caution">
    <text evidence="2">The sequence shown here is derived from an EMBL/GenBank/DDBJ whole genome shotgun (WGS) entry which is preliminary data.</text>
</comment>
<dbReference type="AlphaFoldDB" id="A0A0F9VNZ4"/>
<protein>
    <submittedName>
        <fullName evidence="2">Uncharacterized protein</fullName>
    </submittedName>
</protein>
<feature type="region of interest" description="Disordered" evidence="1">
    <location>
        <begin position="1"/>
        <end position="56"/>
    </location>
</feature>
<reference evidence="2" key="1">
    <citation type="journal article" date="2015" name="Nature">
        <title>Complex archaea that bridge the gap between prokaryotes and eukaryotes.</title>
        <authorList>
            <person name="Spang A."/>
            <person name="Saw J.H."/>
            <person name="Jorgensen S.L."/>
            <person name="Zaremba-Niedzwiedzka K."/>
            <person name="Martijn J."/>
            <person name="Lind A.E."/>
            <person name="van Eijk R."/>
            <person name="Schleper C."/>
            <person name="Guy L."/>
            <person name="Ettema T.J."/>
        </authorList>
    </citation>
    <scope>NUCLEOTIDE SEQUENCE</scope>
</reference>
<evidence type="ECO:0000313" key="2">
    <source>
        <dbReference type="EMBL" id="KKN75206.1"/>
    </source>
</evidence>
<sequence>MQETPTKVEVPTPAEVVEAPQTEAVETPAEEPKPEAEPTETKPEAEPPAWAGTRDPYDVLELEEFKPHLERRDRRVEERMRTDYQGQYEQAVGNWK</sequence>
<gene>
    <name evidence="2" type="ORF">LCGC14_0382050</name>
</gene>
<dbReference type="EMBL" id="LAZR01000313">
    <property type="protein sequence ID" value="KKN75206.1"/>
    <property type="molecule type" value="Genomic_DNA"/>
</dbReference>
<feature type="compositionally biased region" description="Basic and acidic residues" evidence="1">
    <location>
        <begin position="30"/>
        <end position="45"/>
    </location>
</feature>
<accession>A0A0F9VNZ4</accession>
<organism evidence="2">
    <name type="scientific">marine sediment metagenome</name>
    <dbReference type="NCBI Taxonomy" id="412755"/>
    <lineage>
        <taxon>unclassified sequences</taxon>
        <taxon>metagenomes</taxon>
        <taxon>ecological metagenomes</taxon>
    </lineage>
</organism>
<proteinExistence type="predicted"/>
<name>A0A0F9VNZ4_9ZZZZ</name>
<feature type="non-terminal residue" evidence="2">
    <location>
        <position position="96"/>
    </location>
</feature>
<evidence type="ECO:0000256" key="1">
    <source>
        <dbReference type="SAM" id="MobiDB-lite"/>
    </source>
</evidence>
<feature type="compositionally biased region" description="Low complexity" evidence="1">
    <location>
        <begin position="1"/>
        <end position="27"/>
    </location>
</feature>